<proteinExistence type="predicted"/>
<keyword evidence="2" id="KW-1185">Reference proteome</keyword>
<dbReference type="EMBL" id="JARBHB010000013">
    <property type="protein sequence ID" value="KAJ8870268.1"/>
    <property type="molecule type" value="Genomic_DNA"/>
</dbReference>
<organism evidence="1 2">
    <name type="scientific">Dryococelus australis</name>
    <dbReference type="NCBI Taxonomy" id="614101"/>
    <lineage>
        <taxon>Eukaryota</taxon>
        <taxon>Metazoa</taxon>
        <taxon>Ecdysozoa</taxon>
        <taxon>Arthropoda</taxon>
        <taxon>Hexapoda</taxon>
        <taxon>Insecta</taxon>
        <taxon>Pterygota</taxon>
        <taxon>Neoptera</taxon>
        <taxon>Polyneoptera</taxon>
        <taxon>Phasmatodea</taxon>
        <taxon>Verophasmatodea</taxon>
        <taxon>Anareolatae</taxon>
        <taxon>Phasmatidae</taxon>
        <taxon>Eurycanthinae</taxon>
        <taxon>Dryococelus</taxon>
    </lineage>
</organism>
<name>A0ABQ9GFP9_9NEOP</name>
<reference evidence="1 2" key="1">
    <citation type="submission" date="2023-02" db="EMBL/GenBank/DDBJ databases">
        <title>LHISI_Scaffold_Assembly.</title>
        <authorList>
            <person name="Stuart O.P."/>
            <person name="Cleave R."/>
            <person name="Magrath M.J.L."/>
            <person name="Mikheyev A.S."/>
        </authorList>
    </citation>
    <scope>NUCLEOTIDE SEQUENCE [LARGE SCALE GENOMIC DNA]</scope>
    <source>
        <strain evidence="1">Daus_M_001</strain>
        <tissue evidence="1">Leg muscle</tissue>
    </source>
</reference>
<protein>
    <recommendedName>
        <fullName evidence="3">DDE-1 domain-containing protein</fullName>
    </recommendedName>
</protein>
<accession>A0ABQ9GFP9</accession>
<gene>
    <name evidence="1" type="ORF">PR048_029289</name>
</gene>
<evidence type="ECO:0008006" key="3">
    <source>
        <dbReference type="Google" id="ProtNLM"/>
    </source>
</evidence>
<dbReference type="Proteomes" id="UP001159363">
    <property type="component" value="Chromosome 12"/>
</dbReference>
<comment type="caution">
    <text evidence="1">The sequence shown here is derived from an EMBL/GenBank/DDBJ whole genome shotgun (WGS) entry which is preliminary data.</text>
</comment>
<evidence type="ECO:0000313" key="2">
    <source>
        <dbReference type="Proteomes" id="UP001159363"/>
    </source>
</evidence>
<sequence>MPFNGARGSVFESCSSVVRFSLQAPLPFGSLPTILGVASQYLEPKMRTYKRKSVRGKTPSDIMETASKLVKENPDSHRAHTVIKPCKIIAIKRMKQVGSVTSTERGEMITVTSAISAIGNALPPMFIFRRKKFRVHFVRDAPETFLTFIKRFIEHTSPSLTSPVLLLGNHSSHFSCPVWDMCKEKALFSYHSLIIIHIVFNP</sequence>
<evidence type="ECO:0000313" key="1">
    <source>
        <dbReference type="EMBL" id="KAJ8870268.1"/>
    </source>
</evidence>